<comment type="caution">
    <text evidence="2">The sequence shown here is derived from an EMBL/GenBank/DDBJ whole genome shotgun (WGS) entry which is preliminary data.</text>
</comment>
<dbReference type="Gene3D" id="3.90.180.10">
    <property type="entry name" value="Medium-chain alcohol dehydrogenases, catalytic domain"/>
    <property type="match status" value="1"/>
</dbReference>
<dbReference type="InterPro" id="IPR013154">
    <property type="entry name" value="ADH-like_N"/>
</dbReference>
<dbReference type="SUPFAM" id="SSF51735">
    <property type="entry name" value="NAD(P)-binding Rossmann-fold domains"/>
    <property type="match status" value="1"/>
</dbReference>
<proteinExistence type="predicted"/>
<keyword evidence="3" id="KW-1185">Reference proteome</keyword>
<dbReference type="InterPro" id="IPR011032">
    <property type="entry name" value="GroES-like_sf"/>
</dbReference>
<evidence type="ECO:0000313" key="2">
    <source>
        <dbReference type="EMBL" id="MBM7078544.1"/>
    </source>
</evidence>
<evidence type="ECO:0000259" key="1">
    <source>
        <dbReference type="SMART" id="SM00829"/>
    </source>
</evidence>
<reference evidence="2 3" key="1">
    <citation type="submission" date="2021-02" db="EMBL/GenBank/DDBJ databases">
        <authorList>
            <person name="Ra J.-S."/>
        </authorList>
    </citation>
    <scope>NUCLEOTIDE SEQUENCE [LARGE SCALE GENOMIC DNA]</scope>
    <source>
        <strain evidence="2 3">MMS20-R1-14</strain>
    </source>
</reference>
<evidence type="ECO:0000313" key="3">
    <source>
        <dbReference type="Proteomes" id="UP001518872"/>
    </source>
</evidence>
<dbReference type="Pfam" id="PF08240">
    <property type="entry name" value="ADH_N"/>
    <property type="match status" value="1"/>
</dbReference>
<sequence>MQAIAIDGWGTADRLTLRELPDPPVGPDTVLVRVRAAGVNPVDAKIREGLLADAIPAHFPLVPGWDAAGVVVAAGPAVTGFAVGDEVIGYVRRDHLQYGSYAELVPAPQRCLAIRPSQASWVEAAGLPLAGLTAYQALRRAGTGAGDTVLVHGASGGVGHLAVQVARALGATRVIGTAGPANHDFVRSLGAEPVAHGDGLVDRLRALAPDGVDVALDLFGGAALDVSAALLSRPSRLVSVADPEHVTRLGGSYLFVEPSTADLGLLAALVDAGRLTVHVERVLPLARAADAHRLVEAGHVRGKVVLAVWSAAGTAADRAPA</sequence>
<protein>
    <submittedName>
        <fullName evidence="2">NADP-dependent oxidoreductase</fullName>
    </submittedName>
</protein>
<dbReference type="SMART" id="SM00829">
    <property type="entry name" value="PKS_ER"/>
    <property type="match status" value="1"/>
</dbReference>
<dbReference type="InterPro" id="IPR036291">
    <property type="entry name" value="NAD(P)-bd_dom_sf"/>
</dbReference>
<dbReference type="InterPro" id="IPR052733">
    <property type="entry name" value="Chloroplast_QOR"/>
</dbReference>
<dbReference type="SUPFAM" id="SSF50129">
    <property type="entry name" value="GroES-like"/>
    <property type="match status" value="1"/>
</dbReference>
<dbReference type="InterPro" id="IPR020843">
    <property type="entry name" value="ER"/>
</dbReference>
<dbReference type="RefSeq" id="WP_204926404.1">
    <property type="nucleotide sequence ID" value="NZ_JAFEUC010000009.1"/>
</dbReference>
<dbReference type="Proteomes" id="UP001518872">
    <property type="component" value="Unassembled WGS sequence"/>
</dbReference>
<dbReference type="Pfam" id="PF13602">
    <property type="entry name" value="ADH_zinc_N_2"/>
    <property type="match status" value="1"/>
</dbReference>
<dbReference type="PROSITE" id="PS01162">
    <property type="entry name" value="QOR_ZETA_CRYSTAL"/>
    <property type="match status" value="1"/>
</dbReference>
<dbReference type="EMBL" id="JAFEUC010000009">
    <property type="protein sequence ID" value="MBM7078544.1"/>
    <property type="molecule type" value="Genomic_DNA"/>
</dbReference>
<dbReference type="InterPro" id="IPR002364">
    <property type="entry name" value="Quin_OxRdtase/zeta-crystal_CS"/>
</dbReference>
<dbReference type="CDD" id="cd05289">
    <property type="entry name" value="MDR_like_2"/>
    <property type="match status" value="1"/>
</dbReference>
<organism evidence="2 3">
    <name type="scientific">Micromonospora humida</name>
    <dbReference type="NCBI Taxonomy" id="2809018"/>
    <lineage>
        <taxon>Bacteria</taxon>
        <taxon>Bacillati</taxon>
        <taxon>Actinomycetota</taxon>
        <taxon>Actinomycetes</taxon>
        <taxon>Micromonosporales</taxon>
        <taxon>Micromonosporaceae</taxon>
        <taxon>Micromonospora</taxon>
    </lineage>
</organism>
<gene>
    <name evidence="2" type="ORF">JQX11_19670</name>
</gene>
<dbReference type="Gene3D" id="3.40.50.720">
    <property type="entry name" value="NAD(P)-binding Rossmann-like Domain"/>
    <property type="match status" value="1"/>
</dbReference>
<accession>A0ABS2IYD9</accession>
<name>A0ABS2IYD9_9ACTN</name>
<dbReference type="PANTHER" id="PTHR44013">
    <property type="entry name" value="ZINC-TYPE ALCOHOL DEHYDROGENASE-LIKE PROTEIN C16A3.02C"/>
    <property type="match status" value="1"/>
</dbReference>
<dbReference type="PANTHER" id="PTHR44013:SF1">
    <property type="entry name" value="ZINC-TYPE ALCOHOL DEHYDROGENASE-LIKE PROTEIN C16A3.02C"/>
    <property type="match status" value="1"/>
</dbReference>
<feature type="domain" description="Enoyl reductase (ER)" evidence="1">
    <location>
        <begin position="10"/>
        <end position="306"/>
    </location>
</feature>